<dbReference type="Proteomes" id="UP001219933">
    <property type="component" value="Chromosome 1"/>
</dbReference>
<dbReference type="GO" id="GO:0030001">
    <property type="term" value="P:metal ion transport"/>
    <property type="evidence" value="ECO:0007669"/>
    <property type="project" value="InterPro"/>
</dbReference>
<dbReference type="GO" id="GO:0031398">
    <property type="term" value="P:positive regulation of protein ubiquitination"/>
    <property type="evidence" value="ECO:0007669"/>
    <property type="project" value="TreeGrafter"/>
</dbReference>
<proteinExistence type="predicted"/>
<feature type="compositionally biased region" description="Basic and acidic residues" evidence="5">
    <location>
        <begin position="116"/>
        <end position="127"/>
    </location>
</feature>
<gene>
    <name evidence="7" type="ORF">MCUN1_000012</name>
</gene>
<dbReference type="GO" id="GO:0048471">
    <property type="term" value="C:perinuclear region of cytoplasm"/>
    <property type="evidence" value="ECO:0007669"/>
    <property type="project" value="TreeGrafter"/>
</dbReference>
<keyword evidence="2 6" id="KW-0812">Transmembrane</keyword>
<reference evidence="7" key="1">
    <citation type="submission" date="2023-03" db="EMBL/GenBank/DDBJ databases">
        <title>Mating type loci evolution in Malassezia.</title>
        <authorList>
            <person name="Coelho M.A."/>
        </authorList>
    </citation>
    <scope>NUCLEOTIDE SEQUENCE</scope>
    <source>
        <strain evidence="7">CBS 11721</strain>
    </source>
</reference>
<keyword evidence="8" id="KW-1185">Reference proteome</keyword>
<comment type="subcellular location">
    <subcellularLocation>
        <location evidence="1">Membrane</location>
        <topology evidence="1">Multi-pass membrane protein</topology>
    </subcellularLocation>
</comment>
<dbReference type="AlphaFoldDB" id="A0AAF0EQ59"/>
<protein>
    <recommendedName>
        <fullName evidence="9">Metal homeostatis protein bsd2</fullName>
    </recommendedName>
</protein>
<name>A0AAF0EQ59_9BASI</name>
<dbReference type="Pfam" id="PF10176">
    <property type="entry name" value="NEDD4_Bsd2"/>
    <property type="match status" value="1"/>
</dbReference>
<dbReference type="GO" id="GO:0005783">
    <property type="term" value="C:endoplasmic reticulum"/>
    <property type="evidence" value="ECO:0007669"/>
    <property type="project" value="TreeGrafter"/>
</dbReference>
<keyword evidence="4 6" id="KW-0472">Membrane</keyword>
<dbReference type="GO" id="GO:0006511">
    <property type="term" value="P:ubiquitin-dependent protein catabolic process"/>
    <property type="evidence" value="ECO:0007669"/>
    <property type="project" value="TreeGrafter"/>
</dbReference>
<evidence type="ECO:0000256" key="3">
    <source>
        <dbReference type="ARBA" id="ARBA00022989"/>
    </source>
</evidence>
<feature type="compositionally biased region" description="Polar residues" evidence="5">
    <location>
        <begin position="315"/>
        <end position="325"/>
    </location>
</feature>
<evidence type="ECO:0000256" key="1">
    <source>
        <dbReference type="ARBA" id="ARBA00004141"/>
    </source>
</evidence>
<keyword evidence="3 6" id="KW-1133">Transmembrane helix</keyword>
<accession>A0AAF0EQ59</accession>
<feature type="region of interest" description="Disordered" evidence="5">
    <location>
        <begin position="1"/>
        <end position="54"/>
    </location>
</feature>
<organism evidence="7 8">
    <name type="scientific">Malassezia cuniculi</name>
    <dbReference type="NCBI Taxonomy" id="948313"/>
    <lineage>
        <taxon>Eukaryota</taxon>
        <taxon>Fungi</taxon>
        <taxon>Dikarya</taxon>
        <taxon>Basidiomycota</taxon>
        <taxon>Ustilaginomycotina</taxon>
        <taxon>Malasseziomycetes</taxon>
        <taxon>Malasseziales</taxon>
        <taxon>Malasseziaceae</taxon>
        <taxon>Malassezia</taxon>
    </lineage>
</organism>
<evidence type="ECO:0000313" key="8">
    <source>
        <dbReference type="Proteomes" id="UP001219933"/>
    </source>
</evidence>
<dbReference type="PANTHER" id="PTHR13396:SF5">
    <property type="entry name" value="NEDD4 FAMILY INTERACTING PROTEIN"/>
    <property type="match status" value="1"/>
</dbReference>
<evidence type="ECO:0008006" key="9">
    <source>
        <dbReference type="Google" id="ProtNLM"/>
    </source>
</evidence>
<dbReference type="EMBL" id="CP119877">
    <property type="protein sequence ID" value="WFD33199.1"/>
    <property type="molecule type" value="Genomic_DNA"/>
</dbReference>
<feature type="transmembrane region" description="Helical" evidence="6">
    <location>
        <begin position="275"/>
        <end position="298"/>
    </location>
</feature>
<evidence type="ECO:0000256" key="6">
    <source>
        <dbReference type="SAM" id="Phobius"/>
    </source>
</evidence>
<feature type="region of interest" description="Disordered" evidence="5">
    <location>
        <begin position="314"/>
        <end position="333"/>
    </location>
</feature>
<evidence type="ECO:0000256" key="5">
    <source>
        <dbReference type="SAM" id="MobiDB-lite"/>
    </source>
</evidence>
<dbReference type="InterPro" id="IPR019325">
    <property type="entry name" value="NEDD4/Bsd2"/>
</dbReference>
<dbReference type="GO" id="GO:0005794">
    <property type="term" value="C:Golgi apparatus"/>
    <property type="evidence" value="ECO:0007669"/>
    <property type="project" value="TreeGrafter"/>
</dbReference>
<feature type="compositionally biased region" description="Polar residues" evidence="5">
    <location>
        <begin position="12"/>
        <end position="27"/>
    </location>
</feature>
<dbReference type="GO" id="GO:0016020">
    <property type="term" value="C:membrane"/>
    <property type="evidence" value="ECO:0007669"/>
    <property type="project" value="UniProtKB-SubCell"/>
</dbReference>
<dbReference type="PANTHER" id="PTHR13396">
    <property type="entry name" value="NEDD4 FAMILY INTERACTING PROTEIN 1/2"/>
    <property type="match status" value="1"/>
</dbReference>
<evidence type="ECO:0000313" key="7">
    <source>
        <dbReference type="EMBL" id="WFD33199.1"/>
    </source>
</evidence>
<evidence type="ECO:0000256" key="4">
    <source>
        <dbReference type="ARBA" id="ARBA00023136"/>
    </source>
</evidence>
<feature type="transmembrane region" description="Helical" evidence="6">
    <location>
        <begin position="198"/>
        <end position="220"/>
    </location>
</feature>
<evidence type="ECO:0000256" key="2">
    <source>
        <dbReference type="ARBA" id="ARBA00022692"/>
    </source>
</evidence>
<sequence length="405" mass="44628">MSQYARVPGGEDNNSFLGGDSPRTSTTGRHDDSSAVVFDIEAADGPSTQHQQPRLQRAAAVADRARFAVGRFAQLVGMRIPSARYTSIGERRTLPRRVGGGTIEDGVFSNLNAKPDQSRANRDPNDRGDDDDLADDTLPPNYETAAADCAPPYWETGMFPGPHPLVADAQSWTPESENAGPVPSLVIDELPIGSIIGFIWNMLISSLFQFVGFLVTFFLYSTHAAKLGSRAGLGATLIQFSMYLFKRIAKAQNSVDDPDQKKDNPPPTPHQFKRARIVCTCVLIVGAILLVHSAWRFYRLYSYGLRLAKERQPANAENTDETTANAPPVGFAQSSDMVTSMNRSFGRLRDILLAEIGMPIDHIPDLPAEPAHIVPIQHLMMADPNMRRQFATIFESDEPVLFRRF</sequence>
<dbReference type="GO" id="GO:0007034">
    <property type="term" value="P:vacuolar transport"/>
    <property type="evidence" value="ECO:0007669"/>
    <property type="project" value="InterPro"/>
</dbReference>
<feature type="region of interest" description="Disordered" evidence="5">
    <location>
        <begin position="96"/>
        <end position="141"/>
    </location>
</feature>